<evidence type="ECO:0000313" key="1">
    <source>
        <dbReference type="EMBL" id="QHU29029.1"/>
    </source>
</evidence>
<protein>
    <submittedName>
        <fullName evidence="1">Uncharacterized protein</fullName>
    </submittedName>
</protein>
<organism evidence="1">
    <name type="scientific">viral metagenome</name>
    <dbReference type="NCBI Taxonomy" id="1070528"/>
    <lineage>
        <taxon>unclassified sequences</taxon>
        <taxon>metagenomes</taxon>
        <taxon>organismal metagenomes</taxon>
    </lineage>
</organism>
<proteinExistence type="predicted"/>
<sequence length="436" mass="50177">MAIIDEFKSEKNRNLIVQASTKMLLEKYNITLNADVLLGIIHAIITTMSKDAVLMNNTVKLMELNTITLTKMKDYITKNMNQVNSPEESDLVANVPQSEPEHIYNRGDILTNEELLLRVKEYEHNRVITNTILTTVDAAGTAGTAGTADSAPVSANNSITSTSVIPNVTEIMEKVITSMKSTNTFVNKKTLIINSYSRDWVNFPSRNQLSFTVNIDLQSNVIAPLKILFPNYVKNLSPYITMVITDNHKTFKYKFLYSKSSGKWDIWKIITKDNNINNNINLANKKWRVNFLDYLNHELDLGRDDIKISQVCDYTTHKYDNKSMDTSIDTILMPRNHPRPRMNLYETDIDYSNQFEYDEYKLNIVSKCDYMQMKTTRNTYVNMKVLEVNNDLGKIIMLNEMNDNTITKEDFTNASLLNYAAQYSLILTYYPIRNVM</sequence>
<dbReference type="EMBL" id="MN740480">
    <property type="protein sequence ID" value="QHU29029.1"/>
    <property type="molecule type" value="Genomic_DNA"/>
</dbReference>
<reference evidence="1" key="1">
    <citation type="journal article" date="2020" name="Nature">
        <title>Giant virus diversity and host interactions through global metagenomics.</title>
        <authorList>
            <person name="Schulz F."/>
            <person name="Roux S."/>
            <person name="Paez-Espino D."/>
            <person name="Jungbluth S."/>
            <person name="Walsh D.A."/>
            <person name="Denef V.J."/>
            <person name="McMahon K.D."/>
            <person name="Konstantinidis K.T."/>
            <person name="Eloe-Fadrosh E.A."/>
            <person name="Kyrpides N.C."/>
            <person name="Woyke T."/>
        </authorList>
    </citation>
    <scope>NUCLEOTIDE SEQUENCE</scope>
    <source>
        <strain evidence="1">GVMAG-M-3300027804-47</strain>
    </source>
</reference>
<dbReference type="AlphaFoldDB" id="A0A6C0LDK7"/>
<accession>A0A6C0LDK7</accession>
<name>A0A6C0LDK7_9ZZZZ</name>